<dbReference type="GO" id="GO:0005524">
    <property type="term" value="F:ATP binding"/>
    <property type="evidence" value="ECO:0007669"/>
    <property type="project" value="UniProtKB-KW"/>
</dbReference>
<dbReference type="SUPFAM" id="SSF56112">
    <property type="entry name" value="Protein kinase-like (PK-like)"/>
    <property type="match status" value="1"/>
</dbReference>
<dbReference type="Proteomes" id="UP000626109">
    <property type="component" value="Unassembled WGS sequence"/>
</dbReference>
<protein>
    <recommendedName>
        <fullName evidence="7">Cyclin-dependent kinase 2 homolog</fullName>
    </recommendedName>
    <alternativeName>
        <fullName evidence="8">Cell division control protein 2 homolog</fullName>
    </alternativeName>
    <alternativeName>
        <fullName evidence="9">cdc2-related kinase 2</fullName>
    </alternativeName>
</protein>
<evidence type="ECO:0000313" key="13">
    <source>
        <dbReference type="Proteomes" id="UP000626109"/>
    </source>
</evidence>
<evidence type="ECO:0000256" key="4">
    <source>
        <dbReference type="ARBA" id="ARBA00022777"/>
    </source>
</evidence>
<keyword evidence="4" id="KW-0418">Kinase</keyword>
<name>A0A813I9V3_POLGL</name>
<keyword evidence="2" id="KW-0808">Transferase</keyword>
<evidence type="ECO:0000256" key="9">
    <source>
        <dbReference type="ARBA" id="ARBA00042858"/>
    </source>
</evidence>
<sequence>VCDFGLARHFGEPLRPYTQRVQSLWYRAPELLLGQTSYTVAVDMWSVGCIFAEILLRKPVFEGKAELHQLGLIFGLTGLPDEETWPRCKDLANWKLAENFRMSTPRWRALFPELEDGGSLSDLGLEMLKSLMECCPAQRSSAAAAHKHPYLCWEAPQPQEPGMMPTFQESNAQGRAATNPAAIAVRRGGLGSLFPLNRAEREGPPAAGPAAGLLAR</sequence>
<dbReference type="InterPro" id="IPR000719">
    <property type="entry name" value="Prot_kinase_dom"/>
</dbReference>
<keyword evidence="5" id="KW-0067">ATP-binding</keyword>
<dbReference type="GO" id="GO:0007346">
    <property type="term" value="P:regulation of mitotic cell cycle"/>
    <property type="evidence" value="ECO:0007669"/>
    <property type="project" value="TreeGrafter"/>
</dbReference>
<evidence type="ECO:0000256" key="6">
    <source>
        <dbReference type="ARBA" id="ARBA00038543"/>
    </source>
</evidence>
<dbReference type="InterPro" id="IPR050108">
    <property type="entry name" value="CDK"/>
</dbReference>
<evidence type="ECO:0000256" key="1">
    <source>
        <dbReference type="ARBA" id="ARBA00022527"/>
    </source>
</evidence>
<dbReference type="InterPro" id="IPR011009">
    <property type="entry name" value="Kinase-like_dom_sf"/>
</dbReference>
<dbReference type="EMBL" id="CAJNNW010005532">
    <property type="protein sequence ID" value="CAE8647503.1"/>
    <property type="molecule type" value="Genomic_DNA"/>
</dbReference>
<evidence type="ECO:0000313" key="12">
    <source>
        <dbReference type="EMBL" id="CAE8647503.1"/>
    </source>
</evidence>
<evidence type="ECO:0000256" key="10">
    <source>
        <dbReference type="SAM" id="MobiDB-lite"/>
    </source>
</evidence>
<accession>A0A813I9V3</accession>
<feature type="domain" description="Protein kinase" evidence="11">
    <location>
        <begin position="1"/>
        <end position="151"/>
    </location>
</feature>
<dbReference type="PROSITE" id="PS50011">
    <property type="entry name" value="PROTEIN_KINASE_DOM"/>
    <property type="match status" value="1"/>
</dbReference>
<comment type="subunit">
    <text evidence="6">May form a complex composed of at least the catalytic subunit CRK2 and a cyclin.</text>
</comment>
<keyword evidence="3" id="KW-0547">Nucleotide-binding</keyword>
<dbReference type="GO" id="GO:0005634">
    <property type="term" value="C:nucleus"/>
    <property type="evidence" value="ECO:0007669"/>
    <property type="project" value="TreeGrafter"/>
</dbReference>
<evidence type="ECO:0000256" key="3">
    <source>
        <dbReference type="ARBA" id="ARBA00022741"/>
    </source>
</evidence>
<dbReference type="AlphaFoldDB" id="A0A813I9V3"/>
<comment type="caution">
    <text evidence="12">The sequence shown here is derived from an EMBL/GenBank/DDBJ whole genome shotgun (WGS) entry which is preliminary data.</text>
</comment>
<evidence type="ECO:0000256" key="2">
    <source>
        <dbReference type="ARBA" id="ARBA00022679"/>
    </source>
</evidence>
<dbReference type="Gene3D" id="1.10.510.10">
    <property type="entry name" value="Transferase(Phosphotransferase) domain 1"/>
    <property type="match status" value="1"/>
</dbReference>
<dbReference type="Pfam" id="PF00069">
    <property type="entry name" value="Pkinase"/>
    <property type="match status" value="1"/>
</dbReference>
<evidence type="ECO:0000256" key="8">
    <source>
        <dbReference type="ARBA" id="ARBA00041902"/>
    </source>
</evidence>
<evidence type="ECO:0000259" key="11">
    <source>
        <dbReference type="PROSITE" id="PS50011"/>
    </source>
</evidence>
<feature type="region of interest" description="Disordered" evidence="10">
    <location>
        <begin position="195"/>
        <end position="216"/>
    </location>
</feature>
<proteinExistence type="predicted"/>
<feature type="non-terminal residue" evidence="12">
    <location>
        <position position="216"/>
    </location>
</feature>
<organism evidence="12 13">
    <name type="scientific">Polarella glacialis</name>
    <name type="common">Dinoflagellate</name>
    <dbReference type="NCBI Taxonomy" id="89957"/>
    <lineage>
        <taxon>Eukaryota</taxon>
        <taxon>Sar</taxon>
        <taxon>Alveolata</taxon>
        <taxon>Dinophyceae</taxon>
        <taxon>Suessiales</taxon>
        <taxon>Suessiaceae</taxon>
        <taxon>Polarella</taxon>
    </lineage>
</organism>
<dbReference type="PANTHER" id="PTHR24056">
    <property type="entry name" value="CELL DIVISION PROTEIN KINASE"/>
    <property type="match status" value="1"/>
</dbReference>
<dbReference type="GO" id="GO:0004674">
    <property type="term" value="F:protein serine/threonine kinase activity"/>
    <property type="evidence" value="ECO:0007669"/>
    <property type="project" value="UniProtKB-KW"/>
</dbReference>
<reference evidence="12" key="1">
    <citation type="submission" date="2021-02" db="EMBL/GenBank/DDBJ databases">
        <authorList>
            <person name="Dougan E. K."/>
            <person name="Rhodes N."/>
            <person name="Thang M."/>
            <person name="Chan C."/>
        </authorList>
    </citation>
    <scope>NUCLEOTIDE SEQUENCE</scope>
</reference>
<evidence type="ECO:0000256" key="7">
    <source>
        <dbReference type="ARBA" id="ARBA00039612"/>
    </source>
</evidence>
<feature type="compositionally biased region" description="Low complexity" evidence="10">
    <location>
        <begin position="204"/>
        <end position="216"/>
    </location>
</feature>
<dbReference type="PANTHER" id="PTHR24056:SF107">
    <property type="entry name" value="CYCLIN-DEPENDENT KINASE 11A-RELATED"/>
    <property type="match status" value="1"/>
</dbReference>
<dbReference type="SMART" id="SM00220">
    <property type="entry name" value="S_TKc"/>
    <property type="match status" value="1"/>
</dbReference>
<gene>
    <name evidence="12" type="ORF">PGLA2088_LOCUS5739</name>
</gene>
<keyword evidence="1" id="KW-0723">Serine/threonine-protein kinase</keyword>
<evidence type="ECO:0000256" key="5">
    <source>
        <dbReference type="ARBA" id="ARBA00022840"/>
    </source>
</evidence>